<keyword evidence="3" id="KW-1185">Reference proteome</keyword>
<accession>A0A9K3J117</accession>
<name>A0A9K3J117_HELAN</name>
<reference evidence="2" key="2">
    <citation type="submission" date="2020-06" db="EMBL/GenBank/DDBJ databases">
        <title>Helianthus annuus Genome sequencing and assembly Release 2.</title>
        <authorList>
            <person name="Gouzy J."/>
            <person name="Langlade N."/>
            <person name="Munos S."/>
        </authorList>
    </citation>
    <scope>NUCLEOTIDE SEQUENCE</scope>
    <source>
        <tissue evidence="2">Leaves</tissue>
    </source>
</reference>
<proteinExistence type="predicted"/>
<sequence>MLHRQDNSEVEERQRGMSGPKDFRTFSETALTAGTEPPQYRGTNSTT</sequence>
<gene>
    <name evidence="2" type="ORF">HanXRQr2_Chr05g0224841</name>
</gene>
<evidence type="ECO:0000313" key="2">
    <source>
        <dbReference type="EMBL" id="KAF5806714.1"/>
    </source>
</evidence>
<reference evidence="2" key="1">
    <citation type="journal article" date="2017" name="Nature">
        <title>The sunflower genome provides insights into oil metabolism, flowering and Asterid evolution.</title>
        <authorList>
            <person name="Badouin H."/>
            <person name="Gouzy J."/>
            <person name="Grassa C.J."/>
            <person name="Murat F."/>
            <person name="Staton S.E."/>
            <person name="Cottret L."/>
            <person name="Lelandais-Briere C."/>
            <person name="Owens G.L."/>
            <person name="Carrere S."/>
            <person name="Mayjonade B."/>
            <person name="Legrand L."/>
            <person name="Gill N."/>
            <person name="Kane N.C."/>
            <person name="Bowers J.E."/>
            <person name="Hubner S."/>
            <person name="Bellec A."/>
            <person name="Berard A."/>
            <person name="Berges H."/>
            <person name="Blanchet N."/>
            <person name="Boniface M.C."/>
            <person name="Brunel D."/>
            <person name="Catrice O."/>
            <person name="Chaidir N."/>
            <person name="Claudel C."/>
            <person name="Donnadieu C."/>
            <person name="Faraut T."/>
            <person name="Fievet G."/>
            <person name="Helmstetter N."/>
            <person name="King M."/>
            <person name="Knapp S.J."/>
            <person name="Lai Z."/>
            <person name="Le Paslier M.C."/>
            <person name="Lippi Y."/>
            <person name="Lorenzon L."/>
            <person name="Mandel J.R."/>
            <person name="Marage G."/>
            <person name="Marchand G."/>
            <person name="Marquand E."/>
            <person name="Bret-Mestries E."/>
            <person name="Morien E."/>
            <person name="Nambeesan S."/>
            <person name="Nguyen T."/>
            <person name="Pegot-Espagnet P."/>
            <person name="Pouilly N."/>
            <person name="Raftis F."/>
            <person name="Sallet E."/>
            <person name="Schiex T."/>
            <person name="Thomas J."/>
            <person name="Vandecasteele C."/>
            <person name="Vares D."/>
            <person name="Vear F."/>
            <person name="Vautrin S."/>
            <person name="Crespi M."/>
            <person name="Mangin B."/>
            <person name="Burke J.M."/>
            <person name="Salse J."/>
            <person name="Munos S."/>
            <person name="Vincourt P."/>
            <person name="Rieseberg L.H."/>
            <person name="Langlade N.B."/>
        </authorList>
    </citation>
    <scope>NUCLEOTIDE SEQUENCE</scope>
    <source>
        <tissue evidence="2">Leaves</tissue>
    </source>
</reference>
<organism evidence="2 3">
    <name type="scientific">Helianthus annuus</name>
    <name type="common">Common sunflower</name>
    <dbReference type="NCBI Taxonomy" id="4232"/>
    <lineage>
        <taxon>Eukaryota</taxon>
        <taxon>Viridiplantae</taxon>
        <taxon>Streptophyta</taxon>
        <taxon>Embryophyta</taxon>
        <taxon>Tracheophyta</taxon>
        <taxon>Spermatophyta</taxon>
        <taxon>Magnoliopsida</taxon>
        <taxon>eudicotyledons</taxon>
        <taxon>Gunneridae</taxon>
        <taxon>Pentapetalae</taxon>
        <taxon>asterids</taxon>
        <taxon>campanulids</taxon>
        <taxon>Asterales</taxon>
        <taxon>Asteraceae</taxon>
        <taxon>Asteroideae</taxon>
        <taxon>Heliantheae alliance</taxon>
        <taxon>Heliantheae</taxon>
        <taxon>Helianthus</taxon>
    </lineage>
</organism>
<evidence type="ECO:0000313" key="3">
    <source>
        <dbReference type="Proteomes" id="UP000215914"/>
    </source>
</evidence>
<dbReference type="Proteomes" id="UP000215914">
    <property type="component" value="Unassembled WGS sequence"/>
</dbReference>
<protein>
    <submittedName>
        <fullName evidence="2">Uncharacterized protein</fullName>
    </submittedName>
</protein>
<dbReference type="EMBL" id="MNCJ02000320">
    <property type="protein sequence ID" value="KAF5806714.1"/>
    <property type="molecule type" value="Genomic_DNA"/>
</dbReference>
<feature type="region of interest" description="Disordered" evidence="1">
    <location>
        <begin position="1"/>
        <end position="47"/>
    </location>
</feature>
<dbReference type="AlphaFoldDB" id="A0A9K3J117"/>
<comment type="caution">
    <text evidence="2">The sequence shown here is derived from an EMBL/GenBank/DDBJ whole genome shotgun (WGS) entry which is preliminary data.</text>
</comment>
<dbReference type="Gramene" id="mRNA:HanXRQr2_Chr05g0224841">
    <property type="protein sequence ID" value="mRNA:HanXRQr2_Chr05g0224841"/>
    <property type="gene ID" value="HanXRQr2_Chr05g0224841"/>
</dbReference>
<evidence type="ECO:0000256" key="1">
    <source>
        <dbReference type="SAM" id="MobiDB-lite"/>
    </source>
</evidence>
<feature type="compositionally biased region" description="Basic and acidic residues" evidence="1">
    <location>
        <begin position="1"/>
        <end position="25"/>
    </location>
</feature>